<evidence type="ECO:0000256" key="7">
    <source>
        <dbReference type="ARBA" id="ARBA00023065"/>
    </source>
</evidence>
<dbReference type="Pfam" id="PF16916">
    <property type="entry name" value="ZT_dimer"/>
    <property type="match status" value="1"/>
</dbReference>
<evidence type="ECO:0000259" key="12">
    <source>
        <dbReference type="Pfam" id="PF16916"/>
    </source>
</evidence>
<evidence type="ECO:0000256" key="10">
    <source>
        <dbReference type="SAM" id="Phobius"/>
    </source>
</evidence>
<comment type="caution">
    <text evidence="13">The sequence shown here is derived from an EMBL/GenBank/DDBJ whole genome shotgun (WGS) entry which is preliminary data.</text>
</comment>
<feature type="transmembrane region" description="Helical" evidence="10">
    <location>
        <begin position="546"/>
        <end position="567"/>
    </location>
</feature>
<comment type="similarity">
    <text evidence="2">Belongs to the cation diffusion facilitator (CDF) transporter (TC 2.A.4) family. SLC30A subfamily.</text>
</comment>
<evidence type="ECO:0000256" key="6">
    <source>
        <dbReference type="ARBA" id="ARBA00022989"/>
    </source>
</evidence>
<dbReference type="SUPFAM" id="SSF160240">
    <property type="entry name" value="Cation efflux protein cytoplasmic domain-like"/>
    <property type="match status" value="1"/>
</dbReference>
<evidence type="ECO:0000256" key="8">
    <source>
        <dbReference type="ARBA" id="ARBA00023136"/>
    </source>
</evidence>
<dbReference type="InterPro" id="IPR036837">
    <property type="entry name" value="Cation_efflux_CTD_sf"/>
</dbReference>
<reference evidence="13" key="1">
    <citation type="submission" date="2016-03" db="EMBL/GenBank/DDBJ databases">
        <title>Mechanisms controlling the formation of the plant cell surface in tip-growing cells are functionally conserved among land plants.</title>
        <authorList>
            <person name="Honkanen S."/>
            <person name="Jones V.A."/>
            <person name="Morieri G."/>
            <person name="Champion C."/>
            <person name="Hetherington A.J."/>
            <person name="Kelly S."/>
            <person name="Saint-Marcoux D."/>
            <person name="Proust H."/>
            <person name="Prescott H."/>
            <person name="Dolan L."/>
        </authorList>
    </citation>
    <scope>NUCLEOTIDE SEQUENCE [LARGE SCALE GENOMIC DNA]</scope>
    <source>
        <tissue evidence="13">Whole gametophyte</tissue>
    </source>
</reference>
<feature type="transmembrane region" description="Helical" evidence="10">
    <location>
        <begin position="327"/>
        <end position="351"/>
    </location>
</feature>
<feature type="domain" description="Cation efflux protein transmembrane" evidence="11">
    <location>
        <begin position="264"/>
        <end position="575"/>
    </location>
</feature>
<dbReference type="Proteomes" id="UP000077202">
    <property type="component" value="Unassembled WGS sequence"/>
</dbReference>
<feature type="transmembrane region" description="Helical" evidence="10">
    <location>
        <begin position="264"/>
        <end position="286"/>
    </location>
</feature>
<dbReference type="GO" id="GO:0005886">
    <property type="term" value="C:plasma membrane"/>
    <property type="evidence" value="ECO:0007669"/>
    <property type="project" value="TreeGrafter"/>
</dbReference>
<dbReference type="InterPro" id="IPR027470">
    <property type="entry name" value="Cation_efflux_CTD"/>
</dbReference>
<evidence type="ECO:0000256" key="3">
    <source>
        <dbReference type="ARBA" id="ARBA00022448"/>
    </source>
</evidence>
<feature type="domain" description="Cation efflux protein cytoplasmic" evidence="12">
    <location>
        <begin position="580"/>
        <end position="653"/>
    </location>
</feature>
<keyword evidence="14" id="KW-1185">Reference proteome</keyword>
<comment type="subcellular location">
    <subcellularLocation>
        <location evidence="1">Membrane</location>
        <topology evidence="1">Multi-pass membrane protein</topology>
    </subcellularLocation>
</comment>
<evidence type="ECO:0000313" key="13">
    <source>
        <dbReference type="EMBL" id="OAE28731.1"/>
    </source>
</evidence>
<sequence>MLSTWPNGFGTDFEFWHLDKLTSAIGQRKVVDPNERGLPKKSPNHSYPERGQHRLPRRKRPRSQKSPGGRKGSRLGSVRQRKMKLDLGPRAAGGPRFGGARFERRAMLQILTRLDSIWRPNFLHLGTRSPSGELNPDVLCRHDLEELRLVSVTISPSLRLREEDSRLMWRELAPSFPRTSNGGSFYPMGRMGESTALTAPLLSDRLVESGGAPQQPQQIRAEEENGNKILNEDWKCGTDVCGIANNSEAAIEERSEATKKLSRAVYFCVVFMIIEIIGGIKAGSLAVLTDAVHLSSDVASFAISLFAVWAGGLEADRHRHSFGFYRAEVLGALVSILIIWLITGIIVYEAVDRLFTEQVAIDGRLMFIVASLGLLVNLVMMFLLGHDHGHGGHGHGHGHSHDHGHDHEHTSAHEHGSHHGHDHADEEHHHDEAHPEHDEHAALMVEEALSSDPNQHRQECKRQNLVVKGHDRIIVCICDEADGSFERRLTINSTSSEHEGRHTGSSGRTENVNVRSAYLHVLGDLIQSIGVMIGGAVIWWKPEWKIVDLLCTFLFSIIVLLTTLKMVSDILAVLMESTPREIDAKLLQKGLEAIDGVIAVHELHIWAITVGKVILACHVMIHPEAESDEVLQKVIHYCDSKFNISHVTIQVERRKQAALQNAPSGEGHAHDHDHDHHHHDHP</sequence>
<dbReference type="NCBIfam" id="TIGR01297">
    <property type="entry name" value="CDF"/>
    <property type="match status" value="1"/>
</dbReference>
<accession>A0A176W7Y2</accession>
<dbReference type="InterPro" id="IPR050681">
    <property type="entry name" value="CDF/SLC30A"/>
</dbReference>
<dbReference type="EMBL" id="LVLJ01001677">
    <property type="protein sequence ID" value="OAE28731.1"/>
    <property type="molecule type" value="Genomic_DNA"/>
</dbReference>
<dbReference type="InterPro" id="IPR058533">
    <property type="entry name" value="Cation_efflux_TM"/>
</dbReference>
<dbReference type="PANTHER" id="PTHR11562">
    <property type="entry name" value="CATION EFFLUX PROTEIN/ ZINC TRANSPORTER"/>
    <property type="match status" value="1"/>
</dbReference>
<evidence type="ECO:0000259" key="11">
    <source>
        <dbReference type="Pfam" id="PF01545"/>
    </source>
</evidence>
<proteinExistence type="inferred from homology"/>
<dbReference type="GO" id="GO:0005773">
    <property type="term" value="C:vacuole"/>
    <property type="evidence" value="ECO:0007669"/>
    <property type="project" value="TreeGrafter"/>
</dbReference>
<keyword evidence="6 10" id="KW-1133">Transmembrane helix</keyword>
<dbReference type="AlphaFoldDB" id="A0A176W7Y2"/>
<keyword evidence="7" id="KW-0406">Ion transport</keyword>
<evidence type="ECO:0000256" key="2">
    <source>
        <dbReference type="ARBA" id="ARBA00008873"/>
    </source>
</evidence>
<dbReference type="InterPro" id="IPR002524">
    <property type="entry name" value="Cation_efflux"/>
</dbReference>
<dbReference type="Gene3D" id="1.20.1510.10">
    <property type="entry name" value="Cation efflux protein transmembrane domain"/>
    <property type="match status" value="2"/>
</dbReference>
<dbReference type="GO" id="GO:0005385">
    <property type="term" value="F:zinc ion transmembrane transporter activity"/>
    <property type="evidence" value="ECO:0007669"/>
    <property type="project" value="TreeGrafter"/>
</dbReference>
<feature type="transmembrane region" description="Helical" evidence="10">
    <location>
        <begin position="363"/>
        <end position="384"/>
    </location>
</feature>
<keyword evidence="5" id="KW-0864">Zinc transport</keyword>
<organism evidence="13 14">
    <name type="scientific">Marchantia polymorpha subsp. ruderalis</name>
    <dbReference type="NCBI Taxonomy" id="1480154"/>
    <lineage>
        <taxon>Eukaryota</taxon>
        <taxon>Viridiplantae</taxon>
        <taxon>Streptophyta</taxon>
        <taxon>Embryophyta</taxon>
        <taxon>Marchantiophyta</taxon>
        <taxon>Marchantiopsida</taxon>
        <taxon>Marchantiidae</taxon>
        <taxon>Marchantiales</taxon>
        <taxon>Marchantiaceae</taxon>
        <taxon>Marchantia</taxon>
    </lineage>
</organism>
<protein>
    <recommendedName>
        <fullName evidence="15">Cation efflux protein cytoplasmic domain-containing protein</fullName>
    </recommendedName>
</protein>
<evidence type="ECO:0000256" key="9">
    <source>
        <dbReference type="SAM" id="MobiDB-lite"/>
    </source>
</evidence>
<feature type="transmembrane region" description="Helical" evidence="10">
    <location>
        <begin position="517"/>
        <end position="540"/>
    </location>
</feature>
<dbReference type="Pfam" id="PF01545">
    <property type="entry name" value="Cation_efflux"/>
    <property type="match status" value="1"/>
</dbReference>
<dbReference type="PANTHER" id="PTHR11562:SF17">
    <property type="entry name" value="RE54080P-RELATED"/>
    <property type="match status" value="1"/>
</dbReference>
<dbReference type="SUPFAM" id="SSF161111">
    <property type="entry name" value="Cation efflux protein transmembrane domain-like"/>
    <property type="match status" value="1"/>
</dbReference>
<evidence type="ECO:0000256" key="1">
    <source>
        <dbReference type="ARBA" id="ARBA00004141"/>
    </source>
</evidence>
<feature type="transmembrane region" description="Helical" evidence="10">
    <location>
        <begin position="298"/>
        <end position="315"/>
    </location>
</feature>
<evidence type="ECO:0000313" key="14">
    <source>
        <dbReference type="Proteomes" id="UP000077202"/>
    </source>
</evidence>
<keyword evidence="5" id="KW-0862">Zinc</keyword>
<keyword evidence="8 10" id="KW-0472">Membrane</keyword>
<feature type="compositionally biased region" description="Low complexity" evidence="9">
    <location>
        <begin position="88"/>
        <end position="98"/>
    </location>
</feature>
<dbReference type="InterPro" id="IPR027469">
    <property type="entry name" value="Cation_efflux_TMD_sf"/>
</dbReference>
<feature type="region of interest" description="Disordered" evidence="9">
    <location>
        <begin position="29"/>
        <end position="98"/>
    </location>
</feature>
<feature type="compositionally biased region" description="Basic and acidic residues" evidence="9">
    <location>
        <begin position="29"/>
        <end position="38"/>
    </location>
</feature>
<feature type="region of interest" description="Disordered" evidence="9">
    <location>
        <begin position="391"/>
        <end position="437"/>
    </location>
</feature>
<evidence type="ECO:0000256" key="5">
    <source>
        <dbReference type="ARBA" id="ARBA00022906"/>
    </source>
</evidence>
<feature type="compositionally biased region" description="Basic residues" evidence="9">
    <location>
        <begin position="53"/>
        <end position="63"/>
    </location>
</feature>
<name>A0A176W7Y2_MARPO</name>
<feature type="region of interest" description="Disordered" evidence="9">
    <location>
        <begin position="655"/>
        <end position="682"/>
    </location>
</feature>
<feature type="compositionally biased region" description="Basic and acidic residues" evidence="9">
    <location>
        <begin position="399"/>
        <end position="437"/>
    </location>
</feature>
<evidence type="ECO:0008006" key="15">
    <source>
        <dbReference type="Google" id="ProtNLM"/>
    </source>
</evidence>
<keyword evidence="3" id="KW-0813">Transport</keyword>
<keyword evidence="4 10" id="KW-0812">Transmembrane</keyword>
<evidence type="ECO:0000256" key="4">
    <source>
        <dbReference type="ARBA" id="ARBA00022692"/>
    </source>
</evidence>
<gene>
    <name evidence="13" type="ORF">AXG93_1617s1160</name>
</gene>